<dbReference type="InterPro" id="IPR050465">
    <property type="entry name" value="UPF0194_transport"/>
</dbReference>
<evidence type="ECO:0000256" key="1">
    <source>
        <dbReference type="ARBA" id="ARBA00004196"/>
    </source>
</evidence>
<evidence type="ECO:0000256" key="5">
    <source>
        <dbReference type="SAM" id="Phobius"/>
    </source>
</evidence>
<evidence type="ECO:0000256" key="4">
    <source>
        <dbReference type="SAM" id="MobiDB-lite"/>
    </source>
</evidence>
<feature type="coiled-coil region" evidence="3">
    <location>
        <begin position="237"/>
        <end position="271"/>
    </location>
</feature>
<dbReference type="GO" id="GO:0030313">
    <property type="term" value="C:cell envelope"/>
    <property type="evidence" value="ECO:0007669"/>
    <property type="project" value="UniProtKB-SubCell"/>
</dbReference>
<feature type="compositionally biased region" description="Basic and acidic residues" evidence="4">
    <location>
        <begin position="529"/>
        <end position="541"/>
    </location>
</feature>
<name>A3ZWV6_9BACT</name>
<feature type="transmembrane region" description="Helical" evidence="5">
    <location>
        <begin position="25"/>
        <end position="45"/>
    </location>
</feature>
<dbReference type="STRING" id="314230.DSM3645_13990"/>
<dbReference type="InterPro" id="IPR011992">
    <property type="entry name" value="EF-hand-dom_pair"/>
</dbReference>
<dbReference type="SUPFAM" id="SSF111369">
    <property type="entry name" value="HlyD-like secretion proteins"/>
    <property type="match status" value="1"/>
</dbReference>
<dbReference type="RefSeq" id="WP_002650696.1">
    <property type="nucleotide sequence ID" value="NZ_CH672376.1"/>
</dbReference>
<proteinExistence type="predicted"/>
<dbReference type="Gene3D" id="1.10.238.10">
    <property type="entry name" value="EF-hand"/>
    <property type="match status" value="1"/>
</dbReference>
<feature type="domain" description="EF-hand" evidence="6">
    <location>
        <begin position="540"/>
        <end position="575"/>
    </location>
</feature>
<feature type="compositionally biased region" description="Basic and acidic residues" evidence="4">
    <location>
        <begin position="548"/>
        <end position="557"/>
    </location>
</feature>
<keyword evidence="5" id="KW-0472">Membrane</keyword>
<evidence type="ECO:0000313" key="8">
    <source>
        <dbReference type="Proteomes" id="UP000004358"/>
    </source>
</evidence>
<feature type="compositionally biased region" description="Acidic residues" evidence="4">
    <location>
        <begin position="476"/>
        <end position="490"/>
    </location>
</feature>
<comment type="subcellular location">
    <subcellularLocation>
        <location evidence="1">Cell envelope</location>
    </subcellularLocation>
</comment>
<evidence type="ECO:0000259" key="6">
    <source>
        <dbReference type="PROSITE" id="PS50222"/>
    </source>
</evidence>
<gene>
    <name evidence="7" type="ORF">DSM3645_13990</name>
</gene>
<keyword evidence="2 3" id="KW-0175">Coiled coil</keyword>
<dbReference type="InterPro" id="IPR002048">
    <property type="entry name" value="EF_hand_dom"/>
</dbReference>
<dbReference type="Gene3D" id="2.40.420.20">
    <property type="match status" value="1"/>
</dbReference>
<sequence>MSASAENNAPEPRPRLRLETSRRNWFWPIFLVLLVAGIAFGAYYLPSSGIMGSSNEASGALTYEVQRERLLISVTDDGNVESASNIDVKCEIAGGGTILWIVEDGKRVTQGEEIIRIDTSAIEDQLNAQKIVYEKALATKIETQEAFEAAKLAVQEYAEGTFLQTLQQMEATIKIAQQNLTTAQDMLGYSKRMSRKGYVTALQREADVYAVERAKLDLEVAETSKRVLTDFTKQKTIRELEAARDSAEARMRSEEAAFQLEKARLDRLEKQLVNCVITAPQNGMVVYANETDRRGSTETGIAEGTIVREGQTIVRIPDLAKMQVKVTIHESKIDRIRTGMPARIVIQDRTFQGKVTGIANQPEPTGWFSANVKEYGTIVSIDGTQEALRPGLTAFVEIQVADIRDALTVPVSAVVEQRGKYFCWVQTSLGPERRPLTLGQTNDKLIEVLDGVKIGDLVLRNPRAVVADARIVADEGPEPLAEEEASDEESASGQSSPSDKRPSGGPTAGGPPAGAPSGGSVRADPFQNDADKDGKLSRDEAPAPMKNFFDRIDKDGDGFITRAEMSASRAEREKSQSGAGAPPSGGPAGGPPRS</sequence>
<dbReference type="HOGENOM" id="CLU_032464_0_0_0"/>
<organism evidence="7 8">
    <name type="scientific">Blastopirellula marina DSM 3645</name>
    <dbReference type="NCBI Taxonomy" id="314230"/>
    <lineage>
        <taxon>Bacteria</taxon>
        <taxon>Pseudomonadati</taxon>
        <taxon>Planctomycetota</taxon>
        <taxon>Planctomycetia</taxon>
        <taxon>Pirellulales</taxon>
        <taxon>Pirellulaceae</taxon>
        <taxon>Blastopirellula</taxon>
    </lineage>
</organism>
<dbReference type="PROSITE" id="PS00018">
    <property type="entry name" value="EF_HAND_1"/>
    <property type="match status" value="1"/>
</dbReference>
<dbReference type="SUPFAM" id="SSF47473">
    <property type="entry name" value="EF-hand"/>
    <property type="match status" value="1"/>
</dbReference>
<dbReference type="OrthoDB" id="259669at2"/>
<keyword evidence="5" id="KW-1133">Transmembrane helix</keyword>
<reference evidence="7 8" key="1">
    <citation type="submission" date="2006-02" db="EMBL/GenBank/DDBJ databases">
        <authorList>
            <person name="Amann R."/>
            <person name="Ferriera S."/>
            <person name="Johnson J."/>
            <person name="Kravitz S."/>
            <person name="Halpern A."/>
            <person name="Remington K."/>
            <person name="Beeson K."/>
            <person name="Tran B."/>
            <person name="Rogers Y.-H."/>
            <person name="Friedman R."/>
            <person name="Venter J.C."/>
        </authorList>
    </citation>
    <scope>NUCLEOTIDE SEQUENCE [LARGE SCALE GENOMIC DNA]</scope>
    <source>
        <strain evidence="7 8">DSM 3645</strain>
    </source>
</reference>
<comment type="caution">
    <text evidence="7">The sequence shown here is derived from an EMBL/GenBank/DDBJ whole genome shotgun (WGS) entry which is preliminary data.</text>
</comment>
<dbReference type="AlphaFoldDB" id="A3ZWV6"/>
<dbReference type="InterPro" id="IPR018247">
    <property type="entry name" value="EF_Hand_1_Ca_BS"/>
</dbReference>
<dbReference type="PANTHER" id="PTHR32347:SF23">
    <property type="entry name" value="BLL5650 PROTEIN"/>
    <property type="match status" value="1"/>
</dbReference>
<dbReference type="PROSITE" id="PS50222">
    <property type="entry name" value="EF_HAND_2"/>
    <property type="match status" value="1"/>
</dbReference>
<evidence type="ECO:0000256" key="2">
    <source>
        <dbReference type="ARBA" id="ARBA00023054"/>
    </source>
</evidence>
<accession>A3ZWV6</accession>
<dbReference type="eggNOG" id="COG0845">
    <property type="taxonomic scope" value="Bacteria"/>
</dbReference>
<dbReference type="GO" id="GO:0005509">
    <property type="term" value="F:calcium ion binding"/>
    <property type="evidence" value="ECO:0007669"/>
    <property type="project" value="InterPro"/>
</dbReference>
<evidence type="ECO:0000313" key="7">
    <source>
        <dbReference type="EMBL" id="EAQ79080.1"/>
    </source>
</evidence>
<evidence type="ECO:0000256" key="3">
    <source>
        <dbReference type="SAM" id="Coils"/>
    </source>
</evidence>
<dbReference type="EMBL" id="AANZ01000016">
    <property type="protein sequence ID" value="EAQ79080.1"/>
    <property type="molecule type" value="Genomic_DNA"/>
</dbReference>
<feature type="region of interest" description="Disordered" evidence="4">
    <location>
        <begin position="476"/>
        <end position="594"/>
    </location>
</feature>
<keyword evidence="5" id="KW-0812">Transmembrane</keyword>
<protein>
    <recommendedName>
        <fullName evidence="6">EF-hand domain-containing protein</fullName>
    </recommendedName>
</protein>
<dbReference type="PANTHER" id="PTHR32347">
    <property type="entry name" value="EFFLUX SYSTEM COMPONENT YKNX-RELATED"/>
    <property type="match status" value="1"/>
</dbReference>
<dbReference type="Gene3D" id="2.40.30.170">
    <property type="match status" value="1"/>
</dbReference>
<dbReference type="Proteomes" id="UP000004358">
    <property type="component" value="Unassembled WGS sequence"/>
</dbReference>